<evidence type="ECO:0000313" key="6">
    <source>
        <dbReference type="EMBL" id="KAG2438046.1"/>
    </source>
</evidence>
<dbReference type="GO" id="GO:0006400">
    <property type="term" value="P:tRNA modification"/>
    <property type="evidence" value="ECO:0007669"/>
    <property type="project" value="UniProtKB-ARBA"/>
</dbReference>
<name>A0A835T600_CHLIN</name>
<dbReference type="FunFam" id="3.40.50.300:FF:000827">
    <property type="entry name" value="KTI12 chromatin-associated homolog"/>
    <property type="match status" value="1"/>
</dbReference>
<dbReference type="OrthoDB" id="9972657at2759"/>
<dbReference type="PANTHER" id="PTHR12435">
    <property type="match status" value="1"/>
</dbReference>
<keyword evidence="2" id="KW-0067">ATP-binding</keyword>
<evidence type="ECO:0000256" key="3">
    <source>
        <dbReference type="ARBA" id="ARBA00025768"/>
    </source>
</evidence>
<comment type="caution">
    <text evidence="6">The sequence shown here is derived from an EMBL/GenBank/DDBJ whole genome shotgun (WGS) entry which is preliminary data.</text>
</comment>
<accession>A0A835T600</accession>
<dbReference type="Gene3D" id="3.40.50.300">
    <property type="entry name" value="P-loop containing nucleotide triphosphate hydrolases"/>
    <property type="match status" value="1"/>
</dbReference>
<dbReference type="Pfam" id="PF08433">
    <property type="entry name" value="KTI12"/>
    <property type="match status" value="2"/>
</dbReference>
<sequence>MPLVVVCGQPCSGKSTVAAKLVTLFQEAGLTVELVDEPSLHLERNAAYTGTFNEKNTRAKLKSQTERVVGRKGVTILDSINNIKGYRYELWCVARAAGTRYCMVHVDTEVAQCRQWNEGRPEGERYKQDIFDDLAGRFERPDARNRWDAPLFTIHPASGTGITSNGEDAEPEAEVLAGVVRAMLDEQPNVQARVARELTPTMATANPALLATNTLHEIDQAAQVGGGGACAWRCVNVEGRRGASDTHEIINAITEAQAAAAGGAAEVVRFPGVSGGGGGGPPQELELQRPVSLAELRRHKRAFLKLATKITFARLQDASAAKRMFVDYLRTALASEGGGGGGGAAGEFV</sequence>
<keyword evidence="1" id="KW-0547">Nucleotide-binding</keyword>
<evidence type="ECO:0000256" key="1">
    <source>
        <dbReference type="ARBA" id="ARBA00022741"/>
    </source>
</evidence>
<evidence type="ECO:0000313" key="7">
    <source>
        <dbReference type="Proteomes" id="UP000650467"/>
    </source>
</evidence>
<comment type="similarity">
    <text evidence="3">Belongs to the KTI12 family.</text>
</comment>
<evidence type="ECO:0000256" key="4">
    <source>
        <dbReference type="ARBA" id="ARBA00026170"/>
    </source>
</evidence>
<dbReference type="InterPro" id="IPR013641">
    <property type="entry name" value="KTI12/PSTK"/>
</dbReference>
<keyword evidence="7" id="KW-1185">Reference proteome</keyword>
<reference evidence="6" key="1">
    <citation type="journal article" date="2020" name="bioRxiv">
        <title>Comparative genomics of Chlamydomonas.</title>
        <authorList>
            <person name="Craig R.J."/>
            <person name="Hasan A.R."/>
            <person name="Ness R.W."/>
            <person name="Keightley P.D."/>
        </authorList>
    </citation>
    <scope>NUCLEOTIDE SEQUENCE</scope>
    <source>
        <strain evidence="6">SAG 7.73</strain>
    </source>
</reference>
<evidence type="ECO:0000256" key="2">
    <source>
        <dbReference type="ARBA" id="ARBA00022840"/>
    </source>
</evidence>
<dbReference type="SUPFAM" id="SSF52540">
    <property type="entry name" value="P-loop containing nucleoside triphosphate hydrolases"/>
    <property type="match status" value="1"/>
</dbReference>
<comment type="subunit">
    <text evidence="5">Interacts with the elongator complex. Binds to calmodulin in a calcium-dependent manner.</text>
</comment>
<dbReference type="EMBL" id="JAEHOC010000010">
    <property type="protein sequence ID" value="KAG2438046.1"/>
    <property type="molecule type" value="Genomic_DNA"/>
</dbReference>
<organism evidence="6 7">
    <name type="scientific">Chlamydomonas incerta</name>
    <dbReference type="NCBI Taxonomy" id="51695"/>
    <lineage>
        <taxon>Eukaryota</taxon>
        <taxon>Viridiplantae</taxon>
        <taxon>Chlorophyta</taxon>
        <taxon>core chlorophytes</taxon>
        <taxon>Chlorophyceae</taxon>
        <taxon>CS clade</taxon>
        <taxon>Chlamydomonadales</taxon>
        <taxon>Chlamydomonadaceae</taxon>
        <taxon>Chlamydomonas</taxon>
    </lineage>
</organism>
<proteinExistence type="inferred from homology"/>
<dbReference type="Proteomes" id="UP000650467">
    <property type="component" value="Unassembled WGS sequence"/>
</dbReference>
<dbReference type="AlphaFoldDB" id="A0A835T600"/>
<dbReference type="GO" id="GO:0006357">
    <property type="term" value="P:regulation of transcription by RNA polymerase II"/>
    <property type="evidence" value="ECO:0007669"/>
    <property type="project" value="UniProtKB-ARBA"/>
</dbReference>
<dbReference type="GO" id="GO:0033588">
    <property type="term" value="C:elongator holoenzyme complex"/>
    <property type="evidence" value="ECO:0007669"/>
    <property type="project" value="UniProtKB-ARBA"/>
</dbReference>
<dbReference type="InterPro" id="IPR027417">
    <property type="entry name" value="P-loop_NTPase"/>
</dbReference>
<evidence type="ECO:0000256" key="5">
    <source>
        <dbReference type="ARBA" id="ARBA00065061"/>
    </source>
</evidence>
<dbReference type="GO" id="GO:0005524">
    <property type="term" value="F:ATP binding"/>
    <property type="evidence" value="ECO:0007669"/>
    <property type="project" value="UniProtKB-KW"/>
</dbReference>
<gene>
    <name evidence="6" type="ORF">HXX76_005658</name>
</gene>
<protein>
    <recommendedName>
        <fullName evidence="4">Protein KTI12 homolog</fullName>
    </recommendedName>
</protein>